<dbReference type="PANTHER" id="PTHR46513:SF41">
    <property type="entry name" value="LOW-DENSITY LIPOPROTEIN RECEPTOR-RELATED PROTEIN"/>
    <property type="match status" value="1"/>
</dbReference>
<dbReference type="InterPro" id="IPR026823">
    <property type="entry name" value="cEGF"/>
</dbReference>
<evidence type="ECO:0000256" key="8">
    <source>
        <dbReference type="ARBA" id="ARBA00022837"/>
    </source>
</evidence>
<evidence type="ECO:0000256" key="16">
    <source>
        <dbReference type="PROSITE-ProRule" id="PRU00461"/>
    </source>
</evidence>
<dbReference type="GO" id="GO:0005509">
    <property type="term" value="F:calcium ion binding"/>
    <property type="evidence" value="ECO:0007669"/>
    <property type="project" value="InterPro"/>
</dbReference>
<keyword evidence="2" id="KW-1003">Cell membrane</keyword>
<feature type="repeat" description="LDL-receptor class B" evidence="16">
    <location>
        <begin position="1242"/>
        <end position="1283"/>
    </location>
</feature>
<dbReference type="Gene3D" id="2.10.25.10">
    <property type="entry name" value="Laminin"/>
    <property type="match status" value="2"/>
</dbReference>
<feature type="domain" description="EGF-like" evidence="20">
    <location>
        <begin position="440"/>
        <end position="475"/>
    </location>
</feature>
<dbReference type="SUPFAM" id="SSF57424">
    <property type="entry name" value="LDL receptor-like module"/>
    <property type="match status" value="6"/>
</dbReference>
<feature type="repeat" description="LDL-receptor class B" evidence="16">
    <location>
        <begin position="569"/>
        <end position="611"/>
    </location>
</feature>
<evidence type="ECO:0000313" key="21">
    <source>
        <dbReference type="EMBL" id="KAK8381292.1"/>
    </source>
</evidence>
<evidence type="ECO:0000259" key="20">
    <source>
        <dbReference type="PROSITE" id="PS50026"/>
    </source>
</evidence>
<feature type="disulfide bond" evidence="15">
    <location>
        <begin position="133"/>
        <end position="148"/>
    </location>
</feature>
<dbReference type="InterPro" id="IPR001881">
    <property type="entry name" value="EGF-like_Ca-bd_dom"/>
</dbReference>
<evidence type="ECO:0000256" key="6">
    <source>
        <dbReference type="ARBA" id="ARBA00022729"/>
    </source>
</evidence>
<keyword evidence="13" id="KW-0325">Glycoprotein</keyword>
<feature type="compositionally biased region" description="Pro residues" evidence="17">
    <location>
        <begin position="1806"/>
        <end position="1818"/>
    </location>
</feature>
<dbReference type="PRINTS" id="PR00261">
    <property type="entry name" value="LDLRECEPTOR"/>
</dbReference>
<name>A0AAW0T4M7_SCYPA</name>
<proteinExistence type="predicted"/>
<keyword evidence="3 14" id="KW-0245">EGF-like domain</keyword>
<dbReference type="SMART" id="SM00135">
    <property type="entry name" value="LY"/>
    <property type="match status" value="19"/>
</dbReference>
<feature type="repeat" description="LDL-receptor class B" evidence="16">
    <location>
        <begin position="848"/>
        <end position="890"/>
    </location>
</feature>
<feature type="disulfide bond" evidence="15">
    <location>
        <begin position="95"/>
        <end position="110"/>
    </location>
</feature>
<evidence type="ECO:0000313" key="22">
    <source>
        <dbReference type="Proteomes" id="UP001487740"/>
    </source>
</evidence>
<dbReference type="PROSITE" id="PS01209">
    <property type="entry name" value="LDLRA_1"/>
    <property type="match status" value="4"/>
</dbReference>
<comment type="subcellular location">
    <subcellularLocation>
        <location evidence="1">Cell membrane</location>
        <topology evidence="1">Single-pass type I membrane protein</topology>
    </subcellularLocation>
</comment>
<dbReference type="FunFam" id="2.120.10.30:FF:000241">
    <property type="entry name" value="Low-density lipoprotein receptor-related protein 6"/>
    <property type="match status" value="2"/>
</dbReference>
<dbReference type="SMART" id="SM00179">
    <property type="entry name" value="EGF_CA"/>
    <property type="match status" value="3"/>
</dbReference>
<keyword evidence="22" id="KW-1185">Reference proteome</keyword>
<feature type="repeat" description="LDL-receptor class B" evidence="16">
    <location>
        <begin position="1547"/>
        <end position="1588"/>
    </location>
</feature>
<comment type="caution">
    <text evidence="21">The sequence shown here is derived from an EMBL/GenBank/DDBJ whole genome shotgun (WGS) entry which is preliminary data.</text>
</comment>
<dbReference type="Gene3D" id="4.10.400.10">
    <property type="entry name" value="Low-density Lipoprotein Receptor"/>
    <property type="match status" value="7"/>
</dbReference>
<dbReference type="Proteomes" id="UP001487740">
    <property type="component" value="Unassembled WGS sequence"/>
</dbReference>
<evidence type="ECO:0000256" key="1">
    <source>
        <dbReference type="ARBA" id="ARBA00004251"/>
    </source>
</evidence>
<dbReference type="InterPro" id="IPR002172">
    <property type="entry name" value="LDrepeatLR_classA_rpt"/>
</dbReference>
<sequence>MWGSGDPSAAFPLGILLLLLAVLDGLVQGKEDYGRSEDGASGGAAGAAAGTAWTTSQEVVKRILPSDVQCQCNDGVLACRDEEGECACVANELLCDGHFDCLEGEDEAHCLREPCTGHLCTKTNKCVDSSLLCDGIDDCGDKSDERFCNLPQINANCTKPDQFTCADGKYCISVVWLCDGDADCQDKSDEADCSSTCQPQEHSCGDGRCIPKNWVCDGDPDCFDESDEQDCNKLSEPTCGPDQVLCTGDGRCIMQHYACDGENDCGDWSDEQNCDNETCPGDDFRCESGKCIERKWVCDGALDCSPHGEDEINCSQTIPVAGTQQPSECHPEESHACPNRCIAKEWKCDGTKDCSDGSDEVGCEFSCPPEHYTCFHTACIPLHRLCDGHHDCLFGDDEVGCPTEECTTLQCSSNICNPAKNSCLCPPGHSLAADNTTCVDVDECSLFRPCSQTCENVVGGFNCSCIPDYYMLRPDHLTCKASPPPAYLIFSNRAEIRLISLDRRNYSSIAEGLQNAISIDFHYEHRLIYWSDVSLDVIMRAFMNGTGETAIVRWGLRIPSGVSVDWVNDHVYWLDGITMRIEVANLDGSCRRPLIWTNLQKPRGLLVHPHKNLLIWTDWGSNPRIERAYLDGSGRQVVIEEGLHWPNGITLDYPTETLYWVDAKQHVIETAHIDGTNRRTILEGLRHPFAITVFEDTLYWTDWLTRSIEKADKRNGQSHTTLQGRLSFPMDIRSLHPTRQPRLLNSEKRGCSLRNGACSHLCLSSKDSYACYCPHGLILGPDRRTCSERPDRTLIFAQRKSLRMISLEDILENNNTAFTIASTSPSATNTSDMAQRCRQGVAVDWVGHKLYWTDAGTNRVEVANLDGSMRCLLVWRGLDKPRDIVVDPKDGYMFWTDWGKQAKIEQAGMDGENPRVLVSTNLKWPNGLAIDHSRRLLYWLDASTKSIEMARLDGTQRRALISGELDHPFGLALWRNLVFWTDWDTKSMYMADKETGANRQTIVQGLKDMMEVKVFERSQPTISSACDIMNGGCSHLCLLSPSVSGRKCACPTGVKLKTDRLTCYDGPEKALVFARREDVRLVSLDTPYRVDVILPLQGLQHAVALDIDAVTGDIFLPDSAAAIIFRVSHNGQVATPVVTSAINSVEGIAVDATGRKMYWTDLAMQSVEVSELDGTHRRVLFTGLNRPRAITTHYPSGRLFWTDWDEQYPRIETADMDGNNRMVLVDTDVAWPNGLTVDWQDLELYWTDAKANVIEAIGLDGLNRRRVITGLPHPYGVSTQGRWLYWTDWETKSLNRTLKRTGRSPSTIREGLAGIMDVKALPGPDVVRNACGTNNGGCSHLCLRQPNGYTCACPTGLMTLEGDPSRCEDEPQKYLIYGAKGTLGRISLDVEPLWEFPLPIPATSHPISVDVHYEKRLLFYAEADLQVIRVVSLRNMSYPWSVLSPGYTTPDSLAVDWVANNIYWTDSMRKVVEVARLDGSSAKVIINNSLDSPRAVAVFPSEGLLFWTDWGKPSKIERSYLDGSARTVIVDRNVGWPNGLAIDYEARKIYWNDAKGDTIDCSDLDGRNVVTLIQEAPHPFGLTLLDQHIYWTDWKKAAIERAEKTSGHNRRVVRSTIEGVMEVKAVTASSQPGWNACGDRNGGCTHLCFYLPTGHRCACPDILDERGCSSRPRFKVNGTRWSNNEIRLIEPNWHRNRWDKTNAPGLVPLLGVLVLVLVVSALAMMAVVAWWKFKRQTKMVNEPDGGALTYTNPTYSASNSDVNTDRKPFTWRRLHSENVHQVRMFEEKGEVAALISEGSSVEHESPPPTPPTRPDTAT</sequence>
<evidence type="ECO:0000256" key="9">
    <source>
        <dbReference type="ARBA" id="ARBA00022989"/>
    </source>
</evidence>
<evidence type="ECO:0000256" key="10">
    <source>
        <dbReference type="ARBA" id="ARBA00023136"/>
    </source>
</evidence>
<dbReference type="InterPro" id="IPR011042">
    <property type="entry name" value="6-blade_b-propeller_TolB-like"/>
</dbReference>
<feature type="repeat" description="LDL-receptor class B" evidence="16">
    <location>
        <begin position="1503"/>
        <end position="1546"/>
    </location>
</feature>
<feature type="repeat" description="LDL-receptor class B" evidence="16">
    <location>
        <begin position="526"/>
        <end position="568"/>
    </location>
</feature>
<evidence type="ECO:0000256" key="11">
    <source>
        <dbReference type="ARBA" id="ARBA00023157"/>
    </source>
</evidence>
<dbReference type="InterPro" id="IPR050778">
    <property type="entry name" value="Cueball_EGF_LRP_Nidogen"/>
</dbReference>
<keyword evidence="8" id="KW-0106">Calcium</keyword>
<feature type="chain" id="PRO_5043990569" description="EGF-like domain-containing protein" evidence="19">
    <location>
        <begin position="30"/>
        <end position="1818"/>
    </location>
</feature>
<evidence type="ECO:0000256" key="12">
    <source>
        <dbReference type="ARBA" id="ARBA00023170"/>
    </source>
</evidence>
<dbReference type="PROSITE" id="PS50068">
    <property type="entry name" value="LDLRA_2"/>
    <property type="match status" value="8"/>
</dbReference>
<dbReference type="SUPFAM" id="SSF57184">
    <property type="entry name" value="Growth factor receptor domain"/>
    <property type="match status" value="1"/>
</dbReference>
<dbReference type="Pfam" id="PF00058">
    <property type="entry name" value="Ldl_recept_b"/>
    <property type="match status" value="10"/>
</dbReference>
<dbReference type="InterPro" id="IPR036055">
    <property type="entry name" value="LDL_receptor-like_sf"/>
</dbReference>
<evidence type="ECO:0000256" key="14">
    <source>
        <dbReference type="PROSITE-ProRule" id="PRU00076"/>
    </source>
</evidence>
<feature type="disulfide bond" evidence="15">
    <location>
        <begin position="259"/>
        <end position="274"/>
    </location>
</feature>
<dbReference type="SMART" id="SM00192">
    <property type="entry name" value="LDLa"/>
    <property type="match status" value="8"/>
</dbReference>
<dbReference type="Pfam" id="PF00057">
    <property type="entry name" value="Ldl_recept_a"/>
    <property type="match status" value="6"/>
</dbReference>
<evidence type="ECO:0000256" key="3">
    <source>
        <dbReference type="ARBA" id="ARBA00022536"/>
    </source>
</evidence>
<evidence type="ECO:0000256" key="19">
    <source>
        <dbReference type="SAM" id="SignalP"/>
    </source>
</evidence>
<feature type="disulfide bond" evidence="15">
    <location>
        <begin position="216"/>
        <end position="231"/>
    </location>
</feature>
<dbReference type="InterPro" id="IPR018097">
    <property type="entry name" value="EGF_Ca-bd_CS"/>
</dbReference>
<feature type="disulfide bond" evidence="15">
    <location>
        <begin position="374"/>
        <end position="392"/>
    </location>
</feature>
<feature type="repeat" description="LDL-receptor class B" evidence="16">
    <location>
        <begin position="1460"/>
        <end position="1502"/>
    </location>
</feature>
<feature type="signal peptide" evidence="19">
    <location>
        <begin position="1"/>
        <end position="29"/>
    </location>
</feature>
<evidence type="ECO:0000256" key="5">
    <source>
        <dbReference type="ARBA" id="ARBA00022692"/>
    </source>
</evidence>
<dbReference type="FunFam" id="2.10.25.10:FF:000009">
    <property type="entry name" value="Low-density lipoprotein receptor isoform 1"/>
    <property type="match status" value="1"/>
</dbReference>
<dbReference type="InterPro" id="IPR023415">
    <property type="entry name" value="LDLR_class-A_CS"/>
</dbReference>
<gene>
    <name evidence="21" type="ORF">O3P69_018402</name>
</gene>
<dbReference type="PROSITE" id="PS01187">
    <property type="entry name" value="EGF_CA"/>
    <property type="match status" value="1"/>
</dbReference>
<evidence type="ECO:0000256" key="18">
    <source>
        <dbReference type="SAM" id="Phobius"/>
    </source>
</evidence>
<dbReference type="PANTHER" id="PTHR46513">
    <property type="entry name" value="VITELLOGENIN RECEPTOR-LIKE PROTEIN-RELATED-RELATED"/>
    <property type="match status" value="1"/>
</dbReference>
<feature type="region of interest" description="Disordered" evidence="17">
    <location>
        <begin position="1795"/>
        <end position="1818"/>
    </location>
</feature>
<feature type="repeat" description="LDL-receptor class B" evidence="16">
    <location>
        <begin position="612"/>
        <end position="655"/>
    </location>
</feature>
<evidence type="ECO:0000256" key="13">
    <source>
        <dbReference type="ARBA" id="ARBA00023180"/>
    </source>
</evidence>
<evidence type="ECO:0000256" key="15">
    <source>
        <dbReference type="PROSITE-ProRule" id="PRU00124"/>
    </source>
</evidence>
<evidence type="ECO:0000256" key="4">
    <source>
        <dbReference type="ARBA" id="ARBA00022583"/>
    </source>
</evidence>
<dbReference type="PROSITE" id="PS51120">
    <property type="entry name" value="LDLRB"/>
    <property type="match status" value="13"/>
</dbReference>
<dbReference type="PROSITE" id="PS50026">
    <property type="entry name" value="EGF_3"/>
    <property type="match status" value="1"/>
</dbReference>
<feature type="disulfide bond" evidence="15">
    <location>
        <begin position="348"/>
        <end position="363"/>
    </location>
</feature>
<dbReference type="InterPro" id="IPR000033">
    <property type="entry name" value="LDLR_classB_rpt"/>
</dbReference>
<feature type="disulfide bond" evidence="15">
    <location>
        <begin position="197"/>
        <end position="209"/>
    </location>
</feature>
<protein>
    <recommendedName>
        <fullName evidence="20">EGF-like domain-containing protein</fullName>
    </recommendedName>
</protein>
<dbReference type="Pfam" id="PF12662">
    <property type="entry name" value="cEGF"/>
    <property type="match status" value="1"/>
</dbReference>
<organism evidence="21 22">
    <name type="scientific">Scylla paramamosain</name>
    <name type="common">Mud crab</name>
    <dbReference type="NCBI Taxonomy" id="85552"/>
    <lineage>
        <taxon>Eukaryota</taxon>
        <taxon>Metazoa</taxon>
        <taxon>Ecdysozoa</taxon>
        <taxon>Arthropoda</taxon>
        <taxon>Crustacea</taxon>
        <taxon>Multicrustacea</taxon>
        <taxon>Malacostraca</taxon>
        <taxon>Eumalacostraca</taxon>
        <taxon>Eucarida</taxon>
        <taxon>Decapoda</taxon>
        <taxon>Pleocyemata</taxon>
        <taxon>Brachyura</taxon>
        <taxon>Eubrachyura</taxon>
        <taxon>Portunoidea</taxon>
        <taxon>Portunidae</taxon>
        <taxon>Portuninae</taxon>
        <taxon>Scylla</taxon>
    </lineage>
</organism>
<keyword evidence="6 19" id="KW-0732">Signal</keyword>
<evidence type="ECO:0000256" key="17">
    <source>
        <dbReference type="SAM" id="MobiDB-lite"/>
    </source>
</evidence>
<dbReference type="InterPro" id="IPR000742">
    <property type="entry name" value="EGF"/>
</dbReference>
<feature type="transmembrane region" description="Helical" evidence="18">
    <location>
        <begin position="1706"/>
        <end position="1731"/>
    </location>
</feature>
<keyword evidence="7" id="KW-0677">Repeat</keyword>
<dbReference type="FunFam" id="2.120.10.30:FF:000008">
    <property type="entry name" value="Low-density lipoprotein receptor-related protein 4"/>
    <property type="match status" value="2"/>
</dbReference>
<dbReference type="CDD" id="cd00054">
    <property type="entry name" value="EGF_CA"/>
    <property type="match status" value="1"/>
</dbReference>
<dbReference type="GO" id="GO:0005886">
    <property type="term" value="C:plasma membrane"/>
    <property type="evidence" value="ECO:0007669"/>
    <property type="project" value="UniProtKB-SubCell"/>
</dbReference>
<dbReference type="Pfam" id="PF14670">
    <property type="entry name" value="FXa_inhibition"/>
    <property type="match status" value="3"/>
</dbReference>
<keyword evidence="9 18" id="KW-1133">Transmembrane helix</keyword>
<dbReference type="PROSITE" id="PS00010">
    <property type="entry name" value="ASX_HYDROXYL"/>
    <property type="match status" value="1"/>
</dbReference>
<keyword evidence="11 14" id="KW-1015">Disulfide bond</keyword>
<evidence type="ECO:0000256" key="7">
    <source>
        <dbReference type="ARBA" id="ARBA00022737"/>
    </source>
</evidence>
<feature type="repeat" description="LDL-receptor class B" evidence="16">
    <location>
        <begin position="935"/>
        <end position="977"/>
    </location>
</feature>
<keyword evidence="5 18" id="KW-0812">Transmembrane</keyword>
<feature type="disulfide bond" evidence="15">
    <location>
        <begin position="204"/>
        <end position="222"/>
    </location>
</feature>
<feature type="disulfide bond" evidence="15">
    <location>
        <begin position="178"/>
        <end position="193"/>
    </location>
</feature>
<dbReference type="EMBL" id="JARAKH010000040">
    <property type="protein sequence ID" value="KAK8381292.1"/>
    <property type="molecule type" value="Genomic_DNA"/>
</dbReference>
<keyword evidence="4" id="KW-0254">Endocytosis</keyword>
<accession>A0AAW0T4M7</accession>
<dbReference type="SUPFAM" id="SSF57196">
    <property type="entry name" value="EGF/Laminin"/>
    <property type="match status" value="2"/>
</dbReference>
<feature type="disulfide bond" evidence="15">
    <location>
        <begin position="286"/>
        <end position="304"/>
    </location>
</feature>
<feature type="repeat" description="LDL-receptor class B" evidence="16">
    <location>
        <begin position="891"/>
        <end position="934"/>
    </location>
</feature>
<dbReference type="SMART" id="SM00181">
    <property type="entry name" value="EGF"/>
    <property type="match status" value="7"/>
</dbReference>
<feature type="repeat" description="LDL-receptor class B" evidence="16">
    <location>
        <begin position="656"/>
        <end position="697"/>
    </location>
</feature>
<feature type="repeat" description="LDL-receptor class B" evidence="16">
    <location>
        <begin position="1155"/>
        <end position="1196"/>
    </location>
</feature>
<keyword evidence="12" id="KW-0675">Receptor</keyword>
<dbReference type="Gene3D" id="2.120.10.30">
    <property type="entry name" value="TolB, C-terminal domain"/>
    <property type="match status" value="4"/>
</dbReference>
<feature type="repeat" description="LDL-receptor class B" evidence="16">
    <location>
        <begin position="1197"/>
        <end position="1241"/>
    </location>
</feature>
<reference evidence="21 22" key="1">
    <citation type="submission" date="2023-03" db="EMBL/GenBank/DDBJ databases">
        <title>High-quality genome of Scylla paramamosain provides insights in environmental adaptation.</title>
        <authorList>
            <person name="Zhang L."/>
        </authorList>
    </citation>
    <scope>NUCLEOTIDE SEQUENCE [LARGE SCALE GENOMIC DNA]</scope>
    <source>
        <strain evidence="21">LZ_2023a</strain>
        <tissue evidence="21">Muscle</tissue>
    </source>
</reference>
<evidence type="ECO:0000256" key="2">
    <source>
        <dbReference type="ARBA" id="ARBA00022475"/>
    </source>
</evidence>
<feature type="disulfide bond" evidence="15">
    <location>
        <begin position="279"/>
        <end position="291"/>
    </location>
</feature>
<feature type="disulfide bond" evidence="15">
    <location>
        <begin position="386"/>
        <end position="401"/>
    </location>
</feature>
<dbReference type="InterPro" id="IPR009030">
    <property type="entry name" value="Growth_fac_rcpt_cys_sf"/>
</dbReference>
<feature type="disulfide bond" evidence="15">
    <location>
        <begin position="367"/>
        <end position="379"/>
    </location>
</feature>
<dbReference type="SUPFAM" id="SSF63825">
    <property type="entry name" value="YWTD domain"/>
    <property type="match status" value="4"/>
</dbReference>
<comment type="caution">
    <text evidence="14">Lacks conserved residue(s) required for the propagation of feature annotation.</text>
</comment>
<feature type="disulfide bond" evidence="15">
    <location>
        <begin position="329"/>
        <end position="341"/>
    </location>
</feature>
<dbReference type="GO" id="GO:0006897">
    <property type="term" value="P:endocytosis"/>
    <property type="evidence" value="ECO:0007669"/>
    <property type="project" value="UniProtKB-KW"/>
</dbReference>
<keyword evidence="10 18" id="KW-0472">Membrane</keyword>
<dbReference type="InterPro" id="IPR000152">
    <property type="entry name" value="EGF-type_Asp/Asn_hydroxyl_site"/>
</dbReference>
<feature type="disulfide bond" evidence="14">
    <location>
        <begin position="444"/>
        <end position="454"/>
    </location>
</feature>
<dbReference type="CDD" id="cd00112">
    <property type="entry name" value="LDLa"/>
    <property type="match status" value="8"/>
</dbReference>